<dbReference type="Gene3D" id="1.10.357.20">
    <property type="entry name" value="SLC41 divalent cation transporters, integral membrane domain"/>
    <property type="match status" value="1"/>
</dbReference>
<reference evidence="11 12" key="1">
    <citation type="submission" date="2018-08" db="EMBL/GenBank/DDBJ databases">
        <title>A genome reference for cultivated species of the human gut microbiota.</title>
        <authorList>
            <person name="Zou Y."/>
            <person name="Xue W."/>
            <person name="Luo G."/>
        </authorList>
    </citation>
    <scope>NUCLEOTIDE SEQUENCE [LARGE SCALE GENOMIC DNA]</scope>
    <source>
        <strain evidence="11 12">AF18-46</strain>
    </source>
</reference>
<evidence type="ECO:0000259" key="10">
    <source>
        <dbReference type="PROSITE" id="PS51371"/>
    </source>
</evidence>
<dbReference type="PANTHER" id="PTHR43773">
    <property type="entry name" value="MAGNESIUM TRANSPORTER MGTE"/>
    <property type="match status" value="1"/>
</dbReference>
<dbReference type="GO" id="GO:0015095">
    <property type="term" value="F:magnesium ion transmembrane transporter activity"/>
    <property type="evidence" value="ECO:0007669"/>
    <property type="project" value="UniProtKB-UniRule"/>
</dbReference>
<dbReference type="SUPFAM" id="SSF161093">
    <property type="entry name" value="MgtE membrane domain-like"/>
    <property type="match status" value="1"/>
</dbReference>
<evidence type="ECO:0000256" key="6">
    <source>
        <dbReference type="ARBA" id="ARBA00022989"/>
    </source>
</evidence>
<sequence length="457" mass="51331">MMAVSANHEGGFFIMDKDLVLEWIKSNNLKELHEYLKKQNVVDIAEFLHELDDSTLAIFFRILEKEEAANVFSYLDNEERNRLIKTFNNTEIVNVINELYSDDAIDFLSDMPANLVTQLLDKVDDGVRKDINHLLKYKDDTAGSIMTVEFIEFTKEMTVADALAKIKRVGIDSETVYTCYVVENRKLIGIVSAKSLMLSDSEVPIKDIMKTEFIYAYTGDDKEDIAKKMKKYDLIALPVLDVENCIVGIVTFDDAIDVLTEETTEDMQKMAAIVANDKPYLTTSVWEHARSRIVWLLILMFSATLTGSIISNYEHAFEVMPVLVSFIPMLMDTGGNCGSQSSTLIIRGLAIDEIKFSDFFKVVFKEFRISIVVGIVLGLANGIRIVVLNHDVYLAIVVSVSIVVTVMISKFVGCVLPIIAKRLKMDPAIMAAPLITTIVDTLAIMVYFSIASQIFNL</sequence>
<evidence type="ECO:0000256" key="8">
    <source>
        <dbReference type="PROSITE-ProRule" id="PRU00703"/>
    </source>
</evidence>
<dbReference type="InterPro" id="IPR006667">
    <property type="entry name" value="SLC41_membr_dom"/>
</dbReference>
<evidence type="ECO:0000256" key="9">
    <source>
        <dbReference type="RuleBase" id="RU362011"/>
    </source>
</evidence>
<comment type="caution">
    <text evidence="9">Lacks conserved residue(s) required for the propagation of feature annotation.</text>
</comment>
<dbReference type="GO" id="GO:0046872">
    <property type="term" value="F:metal ion binding"/>
    <property type="evidence" value="ECO:0007669"/>
    <property type="project" value="UniProtKB-KW"/>
</dbReference>
<dbReference type="PROSITE" id="PS51371">
    <property type="entry name" value="CBS"/>
    <property type="match status" value="1"/>
</dbReference>
<dbReference type="NCBIfam" id="TIGR00400">
    <property type="entry name" value="mgtE"/>
    <property type="match status" value="1"/>
</dbReference>
<keyword evidence="9" id="KW-1003">Cell membrane</keyword>
<dbReference type="SUPFAM" id="SSF54631">
    <property type="entry name" value="CBS-domain pair"/>
    <property type="match status" value="1"/>
</dbReference>
<dbReference type="InterPro" id="IPR038076">
    <property type="entry name" value="MgtE_N_sf"/>
</dbReference>
<dbReference type="Pfam" id="PF01769">
    <property type="entry name" value="MgtE"/>
    <property type="match status" value="1"/>
</dbReference>
<feature type="transmembrane region" description="Helical" evidence="9">
    <location>
        <begin position="367"/>
        <end position="387"/>
    </location>
</feature>
<feature type="domain" description="CBS" evidence="10">
    <location>
        <begin position="209"/>
        <end position="265"/>
    </location>
</feature>
<evidence type="ECO:0000313" key="11">
    <source>
        <dbReference type="EMBL" id="RGT55177.1"/>
    </source>
</evidence>
<evidence type="ECO:0000256" key="5">
    <source>
        <dbReference type="ARBA" id="ARBA00022842"/>
    </source>
</evidence>
<evidence type="ECO:0000313" key="12">
    <source>
        <dbReference type="Proteomes" id="UP000284731"/>
    </source>
</evidence>
<dbReference type="CDD" id="cd04606">
    <property type="entry name" value="CBS_pair_Mg_transporter"/>
    <property type="match status" value="1"/>
</dbReference>
<dbReference type="Pfam" id="PF03448">
    <property type="entry name" value="MgtE_N"/>
    <property type="match status" value="1"/>
</dbReference>
<keyword evidence="3 9" id="KW-0813">Transport</keyword>
<comment type="similarity">
    <text evidence="2 9">Belongs to the SLC41A transporter family.</text>
</comment>
<dbReference type="InterPro" id="IPR000644">
    <property type="entry name" value="CBS_dom"/>
</dbReference>
<dbReference type="InterPro" id="IPR036739">
    <property type="entry name" value="SLC41_membr_dom_sf"/>
</dbReference>
<keyword evidence="7 9" id="KW-0472">Membrane</keyword>
<evidence type="ECO:0000256" key="2">
    <source>
        <dbReference type="ARBA" id="ARBA00009749"/>
    </source>
</evidence>
<comment type="function">
    <text evidence="9">Acts as a magnesium transporter.</text>
</comment>
<dbReference type="Proteomes" id="UP000284731">
    <property type="component" value="Unassembled WGS sequence"/>
</dbReference>
<keyword evidence="6 9" id="KW-1133">Transmembrane helix</keyword>
<evidence type="ECO:0000256" key="7">
    <source>
        <dbReference type="ARBA" id="ARBA00023136"/>
    </source>
</evidence>
<gene>
    <name evidence="11" type="primary">mgtE</name>
    <name evidence="11" type="ORF">DWX20_08510</name>
</gene>
<dbReference type="InterPro" id="IPR046342">
    <property type="entry name" value="CBS_dom_sf"/>
</dbReference>
<feature type="transmembrane region" description="Helical" evidence="9">
    <location>
        <begin position="393"/>
        <end position="419"/>
    </location>
</feature>
<dbReference type="InterPro" id="IPR006668">
    <property type="entry name" value="Mg_transptr_MgtE_intracell_dom"/>
</dbReference>
<dbReference type="InterPro" id="IPR006669">
    <property type="entry name" value="MgtE_transporter"/>
</dbReference>
<dbReference type="PANTHER" id="PTHR43773:SF1">
    <property type="entry name" value="MAGNESIUM TRANSPORTER MGTE"/>
    <property type="match status" value="1"/>
</dbReference>
<protein>
    <recommendedName>
        <fullName evidence="9">Magnesium transporter MgtE</fullName>
    </recommendedName>
</protein>
<dbReference type="SMART" id="SM00116">
    <property type="entry name" value="CBS"/>
    <property type="match status" value="2"/>
</dbReference>
<evidence type="ECO:0000256" key="3">
    <source>
        <dbReference type="ARBA" id="ARBA00022448"/>
    </source>
</evidence>
<dbReference type="Pfam" id="PF00571">
    <property type="entry name" value="CBS"/>
    <property type="match status" value="2"/>
</dbReference>
<proteinExistence type="inferred from homology"/>
<organism evidence="11 12">
    <name type="scientific">Solobacterium moorei</name>
    <dbReference type="NCBI Taxonomy" id="102148"/>
    <lineage>
        <taxon>Bacteria</taxon>
        <taxon>Bacillati</taxon>
        <taxon>Bacillota</taxon>
        <taxon>Erysipelotrichia</taxon>
        <taxon>Erysipelotrichales</taxon>
        <taxon>Erysipelotrichaceae</taxon>
        <taxon>Solobacterium</taxon>
    </lineage>
</organism>
<name>A0A412PD63_9FIRM</name>
<dbReference type="AlphaFoldDB" id="A0A412PD63"/>
<comment type="subcellular location">
    <subcellularLocation>
        <location evidence="9">Cell membrane</location>
        <topology evidence="9">Multi-pass membrane protein</topology>
    </subcellularLocation>
    <subcellularLocation>
        <location evidence="1">Membrane</location>
        <topology evidence="1">Multi-pass membrane protein</topology>
    </subcellularLocation>
</comment>
<feature type="transmembrane region" description="Helical" evidence="9">
    <location>
        <begin position="293"/>
        <end position="313"/>
    </location>
</feature>
<feature type="transmembrane region" description="Helical" evidence="9">
    <location>
        <begin position="431"/>
        <end position="455"/>
    </location>
</feature>
<comment type="subunit">
    <text evidence="9">Homodimer.</text>
</comment>
<dbReference type="SMART" id="SM00924">
    <property type="entry name" value="MgtE_N"/>
    <property type="match status" value="1"/>
</dbReference>
<dbReference type="Gene3D" id="3.10.580.10">
    <property type="entry name" value="CBS-domain"/>
    <property type="match status" value="1"/>
</dbReference>
<keyword evidence="9" id="KW-0479">Metal-binding</keyword>
<comment type="caution">
    <text evidence="11">The sequence shown here is derived from an EMBL/GenBank/DDBJ whole genome shotgun (WGS) entry which is preliminary data.</text>
</comment>
<dbReference type="SUPFAM" id="SSF158791">
    <property type="entry name" value="MgtE N-terminal domain-like"/>
    <property type="match status" value="1"/>
</dbReference>
<evidence type="ECO:0000256" key="4">
    <source>
        <dbReference type="ARBA" id="ARBA00022692"/>
    </source>
</evidence>
<dbReference type="GO" id="GO:0005886">
    <property type="term" value="C:plasma membrane"/>
    <property type="evidence" value="ECO:0007669"/>
    <property type="project" value="UniProtKB-SubCell"/>
</dbReference>
<dbReference type="EMBL" id="QRWX01000003">
    <property type="protein sequence ID" value="RGT55177.1"/>
    <property type="molecule type" value="Genomic_DNA"/>
</dbReference>
<keyword evidence="4 9" id="KW-0812">Transmembrane</keyword>
<dbReference type="Gene3D" id="1.25.60.10">
    <property type="entry name" value="MgtE N-terminal domain-like"/>
    <property type="match status" value="1"/>
</dbReference>
<keyword evidence="5 9" id="KW-0460">Magnesium</keyword>
<accession>A0A412PD63</accession>
<evidence type="ECO:0000256" key="1">
    <source>
        <dbReference type="ARBA" id="ARBA00004141"/>
    </source>
</evidence>
<keyword evidence="8" id="KW-0129">CBS domain</keyword>